<sequence>MTGAHAAGSVINAVILTSVLSAGNHALFAGVRLMYTLALEGHAPRVLGRLNRNQVPWIAVLVTGAVAGLCFGSSFIGAGQLWSWLQNIVGVSNQLSWISIGITSIRFRSALKVQGKTHLLPFRNWTYPYGPWFCVILNSFLVLVQGWSCFSPKFDGVSFVSFYIELPIMLIMYLVWKFVKKTKTVKLEEMDLETDTYTVEEKVVEETGWKAKVKNVVTWLF</sequence>
<dbReference type="GO" id="GO:0015171">
    <property type="term" value="F:amino acid transmembrane transporter activity"/>
    <property type="evidence" value="ECO:0007669"/>
    <property type="project" value="TreeGrafter"/>
</dbReference>
<evidence type="ECO:0000256" key="3">
    <source>
        <dbReference type="ARBA" id="ARBA00022989"/>
    </source>
</evidence>
<evidence type="ECO:0000256" key="5">
    <source>
        <dbReference type="SAM" id="Phobius"/>
    </source>
</evidence>
<dbReference type="STRING" id="1325734.A0A428R731"/>
<comment type="caution">
    <text evidence="7">The sequence shown here is derived from an EMBL/GenBank/DDBJ whole genome shotgun (WGS) entry which is preliminary data.</text>
</comment>
<feature type="transmembrane region" description="Helical" evidence="5">
    <location>
        <begin position="55"/>
        <end position="78"/>
    </location>
</feature>
<keyword evidence="4 5" id="KW-0472">Membrane</keyword>
<feature type="domain" description="Amino acid permease/ SLC12A" evidence="6">
    <location>
        <begin position="2"/>
        <end position="186"/>
    </location>
</feature>
<dbReference type="EMBL" id="NKCI01000002">
    <property type="protein sequence ID" value="RSL73333.1"/>
    <property type="molecule type" value="Genomic_DNA"/>
</dbReference>
<feature type="transmembrane region" description="Helical" evidence="5">
    <location>
        <begin position="156"/>
        <end position="176"/>
    </location>
</feature>
<keyword evidence="2 5" id="KW-0812">Transmembrane</keyword>
<comment type="subcellular location">
    <subcellularLocation>
        <location evidence="1">Membrane</location>
        <topology evidence="1">Multi-pass membrane protein</topology>
    </subcellularLocation>
</comment>
<dbReference type="InterPro" id="IPR050524">
    <property type="entry name" value="APC_YAT"/>
</dbReference>
<dbReference type="OrthoDB" id="3900342at2759"/>
<evidence type="ECO:0000313" key="8">
    <source>
        <dbReference type="Proteomes" id="UP000288168"/>
    </source>
</evidence>
<evidence type="ECO:0000256" key="4">
    <source>
        <dbReference type="ARBA" id="ARBA00023136"/>
    </source>
</evidence>
<accession>A0A428R731</accession>
<dbReference type="Pfam" id="PF00324">
    <property type="entry name" value="AA_permease"/>
    <property type="match status" value="1"/>
</dbReference>
<feature type="transmembrane region" description="Helical" evidence="5">
    <location>
        <begin position="126"/>
        <end position="144"/>
    </location>
</feature>
<keyword evidence="8" id="KW-1185">Reference proteome</keyword>
<evidence type="ECO:0000256" key="2">
    <source>
        <dbReference type="ARBA" id="ARBA00022692"/>
    </source>
</evidence>
<organism evidence="7 8">
    <name type="scientific">Fusarium duplospermum</name>
    <dbReference type="NCBI Taxonomy" id="1325734"/>
    <lineage>
        <taxon>Eukaryota</taxon>
        <taxon>Fungi</taxon>
        <taxon>Dikarya</taxon>
        <taxon>Ascomycota</taxon>
        <taxon>Pezizomycotina</taxon>
        <taxon>Sordariomycetes</taxon>
        <taxon>Hypocreomycetidae</taxon>
        <taxon>Hypocreales</taxon>
        <taxon>Nectriaceae</taxon>
        <taxon>Fusarium</taxon>
        <taxon>Fusarium solani species complex</taxon>
    </lineage>
</organism>
<name>A0A428R731_9HYPO</name>
<dbReference type="Proteomes" id="UP000288168">
    <property type="component" value="Unassembled WGS sequence"/>
</dbReference>
<feature type="transmembrane region" description="Helical" evidence="5">
    <location>
        <begin position="6"/>
        <end position="35"/>
    </location>
</feature>
<proteinExistence type="predicted"/>
<dbReference type="GO" id="GO:0016020">
    <property type="term" value="C:membrane"/>
    <property type="evidence" value="ECO:0007669"/>
    <property type="project" value="UniProtKB-SubCell"/>
</dbReference>
<dbReference type="Gene3D" id="1.20.1740.10">
    <property type="entry name" value="Amino acid/polyamine transporter I"/>
    <property type="match status" value="1"/>
</dbReference>
<gene>
    <name evidence="7" type="ORF">CEP54_000332</name>
</gene>
<evidence type="ECO:0000259" key="6">
    <source>
        <dbReference type="Pfam" id="PF00324"/>
    </source>
</evidence>
<dbReference type="PANTHER" id="PTHR43341">
    <property type="entry name" value="AMINO ACID PERMEASE"/>
    <property type="match status" value="1"/>
</dbReference>
<protein>
    <recommendedName>
        <fullName evidence="6">Amino acid permease/ SLC12A domain-containing protein</fullName>
    </recommendedName>
</protein>
<keyword evidence="3 5" id="KW-1133">Transmembrane helix</keyword>
<evidence type="ECO:0000313" key="7">
    <source>
        <dbReference type="EMBL" id="RSL73333.1"/>
    </source>
</evidence>
<dbReference type="InterPro" id="IPR004841">
    <property type="entry name" value="AA-permease/SLC12A_dom"/>
</dbReference>
<dbReference type="PANTHER" id="PTHR43341:SF3">
    <property type="entry name" value="AMINO-ACID PERMEASE PB1C11.02-RELATED"/>
    <property type="match status" value="1"/>
</dbReference>
<dbReference type="AlphaFoldDB" id="A0A428R731"/>
<evidence type="ECO:0000256" key="1">
    <source>
        <dbReference type="ARBA" id="ARBA00004141"/>
    </source>
</evidence>
<reference evidence="7 8" key="1">
    <citation type="submission" date="2017-06" db="EMBL/GenBank/DDBJ databases">
        <title>Comparative genomic analysis of Ambrosia Fusariam Clade fungi.</title>
        <authorList>
            <person name="Stajich J.E."/>
            <person name="Carrillo J."/>
            <person name="Kijimoto T."/>
            <person name="Eskalen A."/>
            <person name="O'Donnell K."/>
            <person name="Kasson M."/>
        </authorList>
    </citation>
    <scope>NUCLEOTIDE SEQUENCE [LARGE SCALE GENOMIC DNA]</scope>
    <source>
        <strain evidence="7 8">NRRL62584</strain>
    </source>
</reference>